<feature type="compositionally biased region" description="Acidic residues" evidence="7">
    <location>
        <begin position="449"/>
        <end position="458"/>
    </location>
</feature>
<feature type="domain" description="Cullin family profile" evidence="8">
    <location>
        <begin position="476"/>
        <end position="685"/>
    </location>
</feature>
<dbReference type="Pfam" id="PF25773">
    <property type="entry name" value="TPR_ANAPC2"/>
    <property type="match status" value="1"/>
</dbReference>
<gene>
    <name evidence="9" type="ORF">BSAL_05315</name>
</gene>
<evidence type="ECO:0000256" key="3">
    <source>
        <dbReference type="ARBA" id="ARBA00022776"/>
    </source>
</evidence>
<keyword evidence="4" id="KW-0833">Ubl conjugation pathway</keyword>
<evidence type="ECO:0000256" key="7">
    <source>
        <dbReference type="SAM" id="MobiDB-lite"/>
    </source>
</evidence>
<dbReference type="OMA" id="CAFGEDV"/>
<evidence type="ECO:0000256" key="6">
    <source>
        <dbReference type="PROSITE-ProRule" id="PRU00330"/>
    </source>
</evidence>
<evidence type="ECO:0000256" key="4">
    <source>
        <dbReference type="ARBA" id="ARBA00022786"/>
    </source>
</evidence>
<evidence type="ECO:0000313" key="9">
    <source>
        <dbReference type="EMBL" id="CUG38259.1"/>
    </source>
</evidence>
<dbReference type="GO" id="GO:0005680">
    <property type="term" value="C:anaphase-promoting complex"/>
    <property type="evidence" value="ECO:0007669"/>
    <property type="project" value="TreeGrafter"/>
</dbReference>
<dbReference type="OrthoDB" id="5581181at2759"/>
<organism evidence="9 10">
    <name type="scientific">Bodo saltans</name>
    <name type="common">Flagellated protozoan</name>
    <dbReference type="NCBI Taxonomy" id="75058"/>
    <lineage>
        <taxon>Eukaryota</taxon>
        <taxon>Discoba</taxon>
        <taxon>Euglenozoa</taxon>
        <taxon>Kinetoplastea</taxon>
        <taxon>Metakinetoplastina</taxon>
        <taxon>Eubodonida</taxon>
        <taxon>Bodonidae</taxon>
        <taxon>Bodo</taxon>
    </lineage>
</organism>
<dbReference type="InterPro" id="IPR036317">
    <property type="entry name" value="Cullin_homology_sf"/>
</dbReference>
<name>A0A0S4J0P6_BODSA</name>
<dbReference type="Gene3D" id="1.10.10.10">
    <property type="entry name" value="Winged helix-like DNA-binding domain superfamily/Winged helix DNA-binding domain"/>
    <property type="match status" value="1"/>
</dbReference>
<dbReference type="GO" id="GO:0070979">
    <property type="term" value="P:protein K11-linked ubiquitination"/>
    <property type="evidence" value="ECO:0007669"/>
    <property type="project" value="TreeGrafter"/>
</dbReference>
<keyword evidence="10" id="KW-1185">Reference proteome</keyword>
<dbReference type="InterPro" id="IPR016158">
    <property type="entry name" value="Cullin_homology"/>
</dbReference>
<dbReference type="InterPro" id="IPR044554">
    <property type="entry name" value="ANAPC2"/>
</dbReference>
<dbReference type="Proteomes" id="UP000051952">
    <property type="component" value="Unassembled WGS sequence"/>
</dbReference>
<evidence type="ECO:0000256" key="5">
    <source>
        <dbReference type="ARBA" id="ARBA00023306"/>
    </source>
</evidence>
<evidence type="ECO:0000256" key="1">
    <source>
        <dbReference type="ARBA" id="ARBA00016068"/>
    </source>
</evidence>
<dbReference type="InterPro" id="IPR057975">
    <property type="entry name" value="TPR_ANAPC2"/>
</dbReference>
<dbReference type="GO" id="GO:0007091">
    <property type="term" value="P:metaphase/anaphase transition of mitotic cell cycle"/>
    <property type="evidence" value="ECO:0007669"/>
    <property type="project" value="TreeGrafter"/>
</dbReference>
<comment type="similarity">
    <text evidence="6">Belongs to the cullin family.</text>
</comment>
<keyword evidence="5" id="KW-0131">Cell cycle</keyword>
<keyword evidence="2" id="KW-0132">Cell division</keyword>
<protein>
    <recommendedName>
        <fullName evidence="1">Anaphase-promoting complex subunit 2</fullName>
    </recommendedName>
</protein>
<dbReference type="VEuPathDB" id="TriTrypDB:BSAL_05315"/>
<evidence type="ECO:0000313" key="10">
    <source>
        <dbReference type="Proteomes" id="UP000051952"/>
    </source>
</evidence>
<proteinExistence type="inferred from homology"/>
<accession>A0A0S4J0P6</accession>
<reference evidence="10" key="1">
    <citation type="submission" date="2015-09" db="EMBL/GenBank/DDBJ databases">
        <authorList>
            <consortium name="Pathogen Informatics"/>
        </authorList>
    </citation>
    <scope>NUCLEOTIDE SEQUENCE [LARGE SCALE GENOMIC DNA]</scope>
    <source>
        <strain evidence="10">Lake Konstanz</strain>
    </source>
</reference>
<evidence type="ECO:0000256" key="2">
    <source>
        <dbReference type="ARBA" id="ARBA00022618"/>
    </source>
</evidence>
<dbReference type="Pfam" id="PF08672">
    <property type="entry name" value="ANAPC2"/>
    <property type="match status" value="1"/>
</dbReference>
<dbReference type="PANTHER" id="PTHR45957:SF1">
    <property type="entry name" value="ANAPHASE-PROMOTING COMPLEX SUBUNIT 2"/>
    <property type="match status" value="1"/>
</dbReference>
<evidence type="ECO:0000259" key="8">
    <source>
        <dbReference type="PROSITE" id="PS50069"/>
    </source>
</evidence>
<feature type="region of interest" description="Disordered" evidence="7">
    <location>
        <begin position="444"/>
        <end position="473"/>
    </location>
</feature>
<dbReference type="InterPro" id="IPR014786">
    <property type="entry name" value="ANAPC2_C"/>
</dbReference>
<dbReference type="PANTHER" id="PTHR45957">
    <property type="entry name" value="ANAPHASE-PROMOTING COMPLEX SUBUNIT 2"/>
    <property type="match status" value="1"/>
</dbReference>
<dbReference type="InterPro" id="IPR036388">
    <property type="entry name" value="WH-like_DNA-bd_sf"/>
</dbReference>
<keyword evidence="3" id="KW-0498">Mitosis</keyword>
<sequence length="822" mass="89281">MASESSQSTIEGSILRILQFLDSLAAVGISRSITSGLLREYSIDDACDAVSHDGDVSEVVATQVLHAVSESFINDSVGRFESECCAGENVDLAFALETLAVEFHQASALLHHCSVRLLAHRPGPAGVPNSTTATEGLCTSFATKVRSTLLEEGLLHNNPTQQSTQRLLCYLRRHGESLLEALEKDHANGCLMLENDKCFAALHKLSLVRGHWIQDGWIDMLYEAVEERLRILDDDDGTQAQVLECLKWKQDVVDPFVRAMVLGTRYVVMTTTTSSAMGGAATTSGTSSELRSEVNRLCSELEQHLMTVFCRKRTASFFDLIVEYPASLPALQDVRYCLLRSGNGRALLSELIAHVKKILADRLHRPGSATEAILTVLVRAIRALCVVLHKNEQSAGVFAVVGDTLKHLRDRKDSVAAVVRDITEQNTDESVLYSDLVTAQQSGPAAAAADDDSDDEVAGDAVAHPGTMPSTGRRPDVLRVLLSTLSAQTIVDEFRSVLAQRIFTKPMHGYDTLDEEEVLERIRCVFGEDLLAACTVMVRDIQASRRLNTRVKERLASVVTGTAQEPSNVVPLSSTIISTACWPNVNGLSQLASEPPLPHSINHAFEPHPALAGYMQQYAAQFQLLKPNQRVVWMTQLGRVTIRLAQKHTSNNTVMQVPHTLGILSASVALSLREGAKTIEALAQELKCEPSLIQHRVAQHHPVVFVFRAATGKVSLQPLIVTSSTFQFDDDNVATGGAAGGGTNGPEDDAGVPSQELGMIQNTITAMLKARAASKTAAEIHNSLKMFLKYAGSLQDLKRVLQYLVGQGKLATLDGSTYSLPK</sequence>
<dbReference type="AlphaFoldDB" id="A0A0S4J0P6"/>
<dbReference type="SUPFAM" id="SSF75632">
    <property type="entry name" value="Cullin homology domain"/>
    <property type="match status" value="1"/>
</dbReference>
<dbReference type="PROSITE" id="PS50069">
    <property type="entry name" value="CULLIN_2"/>
    <property type="match status" value="1"/>
</dbReference>
<dbReference type="EMBL" id="CYKH01000781">
    <property type="protein sequence ID" value="CUG38259.1"/>
    <property type="molecule type" value="Genomic_DNA"/>
</dbReference>